<feature type="region of interest" description="Disordered" evidence="1">
    <location>
        <begin position="1"/>
        <end position="44"/>
    </location>
</feature>
<evidence type="ECO:0000256" key="1">
    <source>
        <dbReference type="SAM" id="MobiDB-lite"/>
    </source>
</evidence>
<evidence type="ECO:0000313" key="2">
    <source>
        <dbReference type="EMBL" id="GHI83636.1"/>
    </source>
</evidence>
<feature type="compositionally biased region" description="Low complexity" evidence="1">
    <location>
        <begin position="10"/>
        <end position="41"/>
    </location>
</feature>
<evidence type="ECO:0000313" key="3">
    <source>
        <dbReference type="Proteomes" id="UP000600026"/>
    </source>
</evidence>
<name>A0A919GVU1_9ACTN</name>
<gene>
    <name evidence="2" type="ORF">Sxan_10000</name>
</gene>
<dbReference type="EMBL" id="BNEE01000004">
    <property type="protein sequence ID" value="GHI83636.1"/>
    <property type="molecule type" value="Genomic_DNA"/>
</dbReference>
<dbReference type="AlphaFoldDB" id="A0A919GVU1"/>
<proteinExistence type="predicted"/>
<organism evidence="2 3">
    <name type="scientific">Streptomyces xanthophaeus</name>
    <dbReference type="NCBI Taxonomy" id="67385"/>
    <lineage>
        <taxon>Bacteria</taxon>
        <taxon>Bacillati</taxon>
        <taxon>Actinomycetota</taxon>
        <taxon>Actinomycetes</taxon>
        <taxon>Kitasatosporales</taxon>
        <taxon>Streptomycetaceae</taxon>
        <taxon>Streptomyces</taxon>
    </lineage>
</organism>
<keyword evidence="3" id="KW-1185">Reference proteome</keyword>
<protein>
    <submittedName>
        <fullName evidence="2">Uncharacterized protein</fullName>
    </submittedName>
</protein>
<sequence>MGSGNDRQRPSAAGREAGPAARPGGLPGRRGPAAPGSAAPSEHWRYARHLESLAAVAGRTGKGGDSGEAEVVAAVLRDPDPVMAESAVVTHLDRRAARLLADEGFPAWARAMTPVLAGRAFPERRLREWKLLKAITRGEPWSAAALTAASDWCQRTAAQSLTSYEALSLLAEAARTRRVRNAAAERLRRRAAGNGPAPGPVRPY</sequence>
<dbReference type="Proteomes" id="UP000600026">
    <property type="component" value="Unassembled WGS sequence"/>
</dbReference>
<dbReference type="RefSeq" id="WP_405706679.1">
    <property type="nucleotide sequence ID" value="NZ_CP108621.1"/>
</dbReference>
<reference evidence="2" key="1">
    <citation type="submission" date="2020-09" db="EMBL/GenBank/DDBJ databases">
        <title>Whole genome shotgun sequence of Streptomyces xanthophaeus NBRC 12829.</title>
        <authorList>
            <person name="Komaki H."/>
            <person name="Tamura T."/>
        </authorList>
    </citation>
    <scope>NUCLEOTIDE SEQUENCE</scope>
    <source>
        <strain evidence="2">NBRC 12829</strain>
    </source>
</reference>
<accession>A0A919GVU1</accession>
<comment type="caution">
    <text evidence="2">The sequence shown here is derived from an EMBL/GenBank/DDBJ whole genome shotgun (WGS) entry which is preliminary data.</text>
</comment>